<evidence type="ECO:0000256" key="5">
    <source>
        <dbReference type="ARBA" id="ARBA00022723"/>
    </source>
</evidence>
<name>A0ABQ5MUM4_9MICC</name>
<keyword evidence="8 10" id="KW-0414">Isoprene biosynthesis</keyword>
<comment type="similarity">
    <text evidence="2 10">Belongs to the IPP isomerase type 1 family.</text>
</comment>
<organism evidence="12 13">
    <name type="scientific">Arthrobacter mangrovi</name>
    <dbReference type="NCBI Taxonomy" id="2966350"/>
    <lineage>
        <taxon>Bacteria</taxon>
        <taxon>Bacillati</taxon>
        <taxon>Actinomycetota</taxon>
        <taxon>Actinomycetes</taxon>
        <taxon>Micrococcales</taxon>
        <taxon>Micrococcaceae</taxon>
        <taxon>Arthrobacter</taxon>
    </lineage>
</organism>
<dbReference type="PROSITE" id="PS51462">
    <property type="entry name" value="NUDIX"/>
    <property type="match status" value="1"/>
</dbReference>
<evidence type="ECO:0000256" key="10">
    <source>
        <dbReference type="HAMAP-Rule" id="MF_00202"/>
    </source>
</evidence>
<dbReference type="HAMAP" id="MF_00202">
    <property type="entry name" value="Idi"/>
    <property type="match status" value="1"/>
</dbReference>
<keyword evidence="7 10" id="KW-0464">Manganese</keyword>
<dbReference type="SUPFAM" id="SSF55811">
    <property type="entry name" value="Nudix"/>
    <property type="match status" value="1"/>
</dbReference>
<keyword evidence="6 10" id="KW-0460">Magnesium</keyword>
<gene>
    <name evidence="10 12" type="primary">idi</name>
    <name evidence="12" type="ORF">AHIS1636_21320</name>
</gene>
<evidence type="ECO:0000256" key="4">
    <source>
        <dbReference type="ARBA" id="ARBA00022490"/>
    </source>
</evidence>
<comment type="cofactor">
    <cofactor evidence="10">
        <name>Mg(2+)</name>
        <dbReference type="ChEBI" id="CHEBI:18420"/>
    </cofactor>
    <text evidence="10">Binds 1 Mg(2+) ion per subunit. The magnesium ion binds only when substrate is bound.</text>
</comment>
<keyword evidence="5 10" id="KW-0479">Metal-binding</keyword>
<keyword evidence="4 10" id="KW-0963">Cytoplasm</keyword>
<dbReference type="EC" id="5.3.3.2" evidence="3 10"/>
<feature type="binding site" evidence="10">
    <location>
        <position position="100"/>
    </location>
    <ligand>
        <name>Mg(2+)</name>
        <dbReference type="ChEBI" id="CHEBI:18420"/>
    </ligand>
</feature>
<dbReference type="InterPro" id="IPR000086">
    <property type="entry name" value="NUDIX_hydrolase_dom"/>
</dbReference>
<feature type="binding site" evidence="10">
    <location>
        <position position="38"/>
    </location>
    <ligand>
        <name>Mn(2+)</name>
        <dbReference type="ChEBI" id="CHEBI:29035"/>
    </ligand>
</feature>
<feature type="binding site" evidence="10">
    <location>
        <position position="45"/>
    </location>
    <ligand>
        <name>Mn(2+)</name>
        <dbReference type="ChEBI" id="CHEBI:29035"/>
    </ligand>
</feature>
<evidence type="ECO:0000256" key="3">
    <source>
        <dbReference type="ARBA" id="ARBA00012057"/>
    </source>
</evidence>
<dbReference type="Pfam" id="PF00293">
    <property type="entry name" value="NUDIX"/>
    <property type="match status" value="1"/>
</dbReference>
<feature type="active site" evidence="10">
    <location>
        <position position="80"/>
    </location>
</feature>
<proteinExistence type="inferred from homology"/>
<evidence type="ECO:0000256" key="7">
    <source>
        <dbReference type="ARBA" id="ARBA00023211"/>
    </source>
</evidence>
<dbReference type="EMBL" id="BRVS01000008">
    <property type="protein sequence ID" value="GLB67692.1"/>
    <property type="molecule type" value="Genomic_DNA"/>
</dbReference>
<dbReference type="NCBIfam" id="NF002995">
    <property type="entry name" value="PRK03759.1"/>
    <property type="match status" value="1"/>
</dbReference>
<comment type="subcellular location">
    <subcellularLocation>
        <location evidence="10">Cytoplasm</location>
    </subcellularLocation>
</comment>
<feature type="active site" evidence="10">
    <location>
        <position position="129"/>
    </location>
</feature>
<evidence type="ECO:0000256" key="9">
    <source>
        <dbReference type="ARBA" id="ARBA00023235"/>
    </source>
</evidence>
<keyword evidence="9 10" id="KW-0413">Isomerase</keyword>
<keyword evidence="13" id="KW-1185">Reference proteome</keyword>
<reference evidence="12 13" key="1">
    <citation type="journal article" date="2023" name="Int. J. Syst. Evol. Microbiol.">
        <title>Arthrobacter mangrovi sp. nov., an actinobacterium isolated from the rhizosphere of a mangrove.</title>
        <authorList>
            <person name="Hamada M."/>
            <person name="Saitou S."/>
            <person name="Enomoto N."/>
            <person name="Nanri K."/>
            <person name="Hidaka K."/>
            <person name="Miura T."/>
            <person name="Tamura T."/>
        </authorList>
    </citation>
    <scope>NUCLEOTIDE SEQUENCE [LARGE SCALE GENOMIC DNA]</scope>
    <source>
        <strain evidence="12 13">NBRC 112813</strain>
    </source>
</reference>
<comment type="function">
    <text evidence="10">Catalyzes the 1,3-allylic rearrangement of the homoallylic substrate isopentenyl (IPP) to its highly electrophilic allylic isomer, dimethylallyl diphosphate (DMAPP).</text>
</comment>
<protein>
    <recommendedName>
        <fullName evidence="3 10">Isopentenyl-diphosphate Delta-isomerase</fullName>
        <shortName evidence="10">IPP isomerase</shortName>
        <ecNumber evidence="3 10">5.3.3.2</ecNumber>
    </recommendedName>
    <alternativeName>
        <fullName evidence="10">IPP:DMAPP isomerase</fullName>
    </alternativeName>
    <alternativeName>
        <fullName evidence="10">Isopentenyl pyrophosphate isomerase</fullName>
    </alternativeName>
</protein>
<feature type="domain" description="Nudix hydrolase" evidence="11">
    <location>
        <begin position="43"/>
        <end position="177"/>
    </location>
</feature>
<evidence type="ECO:0000256" key="2">
    <source>
        <dbReference type="ARBA" id="ARBA00007579"/>
    </source>
</evidence>
<dbReference type="InterPro" id="IPR011876">
    <property type="entry name" value="IsopentenylPP_isomerase_typ1"/>
</dbReference>
<dbReference type="Proteomes" id="UP001209654">
    <property type="component" value="Unassembled WGS sequence"/>
</dbReference>
<dbReference type="Gene3D" id="3.90.79.10">
    <property type="entry name" value="Nucleoside Triphosphate Pyrophosphohydrolase"/>
    <property type="match status" value="1"/>
</dbReference>
<evidence type="ECO:0000313" key="12">
    <source>
        <dbReference type="EMBL" id="GLB67692.1"/>
    </source>
</evidence>
<evidence type="ECO:0000256" key="8">
    <source>
        <dbReference type="ARBA" id="ARBA00023229"/>
    </source>
</evidence>
<dbReference type="InterPro" id="IPR056375">
    <property type="entry name" value="Idi_bact"/>
</dbReference>
<dbReference type="InterPro" id="IPR015797">
    <property type="entry name" value="NUDIX_hydrolase-like_dom_sf"/>
</dbReference>
<feature type="binding site" evidence="10">
    <location>
        <position position="127"/>
    </location>
    <ligand>
        <name>Mn(2+)</name>
        <dbReference type="ChEBI" id="CHEBI:29035"/>
    </ligand>
</feature>
<comment type="pathway">
    <text evidence="1 10">Isoprenoid biosynthesis; dimethylallyl diphosphate biosynthesis; dimethylallyl diphosphate from isopentenyl diphosphate: step 1/1.</text>
</comment>
<evidence type="ECO:0000313" key="13">
    <source>
        <dbReference type="Proteomes" id="UP001209654"/>
    </source>
</evidence>
<feature type="binding site" evidence="10">
    <location>
        <position position="82"/>
    </location>
    <ligand>
        <name>Mn(2+)</name>
        <dbReference type="ChEBI" id="CHEBI:29035"/>
    </ligand>
</feature>
<accession>A0ABQ5MUM4</accession>
<dbReference type="RefSeq" id="WP_264795797.1">
    <property type="nucleotide sequence ID" value="NZ_BRVS01000008.1"/>
</dbReference>
<evidence type="ECO:0000256" key="6">
    <source>
        <dbReference type="ARBA" id="ARBA00022842"/>
    </source>
</evidence>
<feature type="binding site" evidence="10">
    <location>
        <position position="129"/>
    </location>
    <ligand>
        <name>Mn(2+)</name>
        <dbReference type="ChEBI" id="CHEBI:29035"/>
    </ligand>
</feature>
<dbReference type="PIRSF" id="PIRSF018427">
    <property type="entry name" value="Isopntndiph_ism"/>
    <property type="match status" value="1"/>
</dbReference>
<comment type="caution">
    <text evidence="12">The sequence shown here is derived from an EMBL/GenBank/DDBJ whole genome shotgun (WGS) entry which is preliminary data.</text>
</comment>
<comment type="catalytic activity">
    <reaction evidence="10">
        <text>isopentenyl diphosphate = dimethylallyl diphosphate</text>
        <dbReference type="Rhea" id="RHEA:23284"/>
        <dbReference type="ChEBI" id="CHEBI:57623"/>
        <dbReference type="ChEBI" id="CHEBI:128769"/>
        <dbReference type="EC" id="5.3.3.2"/>
    </reaction>
</comment>
<dbReference type="NCBIfam" id="TIGR02150">
    <property type="entry name" value="IPP_isom_1"/>
    <property type="match status" value="1"/>
</dbReference>
<evidence type="ECO:0000259" key="11">
    <source>
        <dbReference type="PROSITE" id="PS51462"/>
    </source>
</evidence>
<evidence type="ECO:0000256" key="1">
    <source>
        <dbReference type="ARBA" id="ARBA00004826"/>
    </source>
</evidence>
<dbReference type="PANTHER" id="PTHR10885">
    <property type="entry name" value="ISOPENTENYL-DIPHOSPHATE DELTA-ISOMERASE"/>
    <property type="match status" value="1"/>
</dbReference>
<dbReference type="PANTHER" id="PTHR10885:SF0">
    <property type="entry name" value="ISOPENTENYL-DIPHOSPHATE DELTA-ISOMERASE"/>
    <property type="match status" value="1"/>
</dbReference>
<dbReference type="CDD" id="cd02885">
    <property type="entry name" value="NUDIX_IPP_Isomerase"/>
    <property type="match status" value="1"/>
</dbReference>
<sequence length="192" mass="20586">MGEDGVVRKDGGVAGIEEVVLVDEAGRPIGTANKATVHGPATPLHLAFSCHLFNERGEYLVTRRALSKKTWPGVWTNSFCGHPGPGEDTADAVLRRAPQELGVEVSELRLALPDFRYRATDAAGTVENEICPVYVARLYGDPAPDATEVAEWKWAPPSLALKAVTATPWAFSPWLALQLPLLAEASPSLFSG</sequence>
<comment type="cofactor">
    <cofactor evidence="10">
        <name>Mn(2+)</name>
        <dbReference type="ChEBI" id="CHEBI:29035"/>
    </cofactor>
    <text evidence="10">Binds 1 Mn(2+) ion per subunit.</text>
</comment>